<gene>
    <name evidence="1" type="ORF">FHR70_004758</name>
</gene>
<dbReference type="EMBL" id="JACHWB010000012">
    <property type="protein sequence ID" value="MBB3021656.1"/>
    <property type="molecule type" value="Genomic_DNA"/>
</dbReference>
<accession>A0A7W4VR01</accession>
<comment type="caution">
    <text evidence="1">The sequence shown here is derived from an EMBL/GenBank/DDBJ whole genome shotgun (WGS) entry which is preliminary data.</text>
</comment>
<organism evidence="1 2">
    <name type="scientific">Microvirga lupini</name>
    <dbReference type="NCBI Taxonomy" id="420324"/>
    <lineage>
        <taxon>Bacteria</taxon>
        <taxon>Pseudomonadati</taxon>
        <taxon>Pseudomonadota</taxon>
        <taxon>Alphaproteobacteria</taxon>
        <taxon>Hyphomicrobiales</taxon>
        <taxon>Methylobacteriaceae</taxon>
        <taxon>Microvirga</taxon>
    </lineage>
</organism>
<evidence type="ECO:0000313" key="2">
    <source>
        <dbReference type="Proteomes" id="UP000532010"/>
    </source>
</evidence>
<dbReference type="AlphaFoldDB" id="A0A7W4VR01"/>
<name>A0A7W4VR01_9HYPH</name>
<reference evidence="1 2" key="1">
    <citation type="submission" date="2020-08" db="EMBL/GenBank/DDBJ databases">
        <title>The Agave Microbiome: Exploring the role of microbial communities in plant adaptations to desert environments.</title>
        <authorList>
            <person name="Partida-Martinez L.P."/>
        </authorList>
    </citation>
    <scope>NUCLEOTIDE SEQUENCE [LARGE SCALE GENOMIC DNA]</scope>
    <source>
        <strain evidence="1 2">AT3.9</strain>
    </source>
</reference>
<sequence length="40" mass="4376">MRESEAFCLRLLAFFQDGLIRALRATGFSYGLLPCLAPGA</sequence>
<protein>
    <submittedName>
        <fullName evidence="1">Uncharacterized protein</fullName>
    </submittedName>
</protein>
<dbReference type="Proteomes" id="UP000532010">
    <property type="component" value="Unassembled WGS sequence"/>
</dbReference>
<keyword evidence="2" id="KW-1185">Reference proteome</keyword>
<evidence type="ECO:0000313" key="1">
    <source>
        <dbReference type="EMBL" id="MBB3021656.1"/>
    </source>
</evidence>
<proteinExistence type="predicted"/>